<dbReference type="InterPro" id="IPR036047">
    <property type="entry name" value="F-box-like_dom_sf"/>
</dbReference>
<feature type="domain" description="F-box" evidence="2">
    <location>
        <begin position="84"/>
        <end position="120"/>
    </location>
</feature>
<dbReference type="SUPFAM" id="SSF52047">
    <property type="entry name" value="RNI-like"/>
    <property type="match status" value="1"/>
</dbReference>
<dbReference type="InterPro" id="IPR006553">
    <property type="entry name" value="Leu-rich_rpt_Cys-con_subtyp"/>
</dbReference>
<keyword evidence="3" id="KW-1185">Reference proteome</keyword>
<dbReference type="AlphaFoldDB" id="A0A9R1TWH7"/>
<gene>
    <name evidence="4" type="primary">LOC105264129</name>
</gene>
<dbReference type="SUPFAM" id="SSF81383">
    <property type="entry name" value="F-box domain"/>
    <property type="match status" value="1"/>
</dbReference>
<dbReference type="PANTHER" id="PTHR13318">
    <property type="entry name" value="PARTNER OF PAIRED, ISOFORM B-RELATED"/>
    <property type="match status" value="1"/>
</dbReference>
<evidence type="ECO:0000313" key="4">
    <source>
        <dbReference type="RefSeq" id="XP_011299084.1"/>
    </source>
</evidence>
<dbReference type="Proteomes" id="UP000694866">
    <property type="component" value="Unplaced"/>
</dbReference>
<name>A0A9R1TWH7_9HYME</name>
<dbReference type="GeneID" id="105264129"/>
<dbReference type="KEGG" id="fas:105264129"/>
<dbReference type="InterPro" id="IPR001810">
    <property type="entry name" value="F-box_dom"/>
</dbReference>
<dbReference type="OrthoDB" id="7695643at2759"/>
<evidence type="ECO:0000256" key="1">
    <source>
        <dbReference type="ARBA" id="ARBA00022786"/>
    </source>
</evidence>
<proteinExistence type="predicted"/>
<dbReference type="Gene3D" id="1.20.1280.50">
    <property type="match status" value="1"/>
</dbReference>
<dbReference type="GO" id="GO:0031146">
    <property type="term" value="P:SCF-dependent proteasomal ubiquitin-dependent protein catabolic process"/>
    <property type="evidence" value="ECO:0007669"/>
    <property type="project" value="TreeGrafter"/>
</dbReference>
<reference evidence="4" key="1">
    <citation type="submission" date="2025-08" db="UniProtKB">
        <authorList>
            <consortium name="RefSeq"/>
        </authorList>
    </citation>
    <scope>IDENTIFICATION</scope>
    <source>
        <strain evidence="4">USDA-PBARC FA_bdor</strain>
        <tissue evidence="4">Whole organism</tissue>
    </source>
</reference>
<organism evidence="3 4">
    <name type="scientific">Fopius arisanus</name>
    <dbReference type="NCBI Taxonomy" id="64838"/>
    <lineage>
        <taxon>Eukaryota</taxon>
        <taxon>Metazoa</taxon>
        <taxon>Ecdysozoa</taxon>
        <taxon>Arthropoda</taxon>
        <taxon>Hexapoda</taxon>
        <taxon>Insecta</taxon>
        <taxon>Pterygota</taxon>
        <taxon>Neoptera</taxon>
        <taxon>Endopterygota</taxon>
        <taxon>Hymenoptera</taxon>
        <taxon>Apocrita</taxon>
        <taxon>Ichneumonoidea</taxon>
        <taxon>Braconidae</taxon>
        <taxon>Opiinae</taxon>
        <taxon>Fopius</taxon>
    </lineage>
</organism>
<dbReference type="Gene3D" id="3.80.10.10">
    <property type="entry name" value="Ribonuclease Inhibitor"/>
    <property type="match status" value="1"/>
</dbReference>
<evidence type="ECO:0000259" key="2">
    <source>
        <dbReference type="PROSITE" id="PS50181"/>
    </source>
</evidence>
<dbReference type="InterPro" id="IPR032675">
    <property type="entry name" value="LRR_dom_sf"/>
</dbReference>
<evidence type="ECO:0000313" key="3">
    <source>
        <dbReference type="Proteomes" id="UP000694866"/>
    </source>
</evidence>
<dbReference type="GO" id="GO:0019005">
    <property type="term" value="C:SCF ubiquitin ligase complex"/>
    <property type="evidence" value="ECO:0007669"/>
    <property type="project" value="TreeGrafter"/>
</dbReference>
<dbReference type="PROSITE" id="PS50181">
    <property type="entry name" value="FBOX"/>
    <property type="match status" value="1"/>
</dbReference>
<keyword evidence="1" id="KW-0833">Ubl conjugation pathway</keyword>
<sequence>MRGIISDELMIDLRKKQVSRGQLKEILSCCGEVDIMFDATGKIVVVKFQNKCHVIRTLTTRLVSYNFNGLWKSLSPKSEILNDDSPIENLPEDCLIKIFSFLPIVEKLLIERVSRKWREIGVQGWPEMKHLRIPSEFRKFTPSQLRQIFTRSGRFLRVLEIPVINEETNCLPLIKKHCFQLNELSVHFNLKAFPKLQVFCEDFAGLFIACEKLTSVKISGVHSNFDFNCLEELVKDKIRELRLYAPSSGLATPLYLNLRGFNFLEELELKGFVIDEEVLIGLEELGNLTSLSLVNSKVHVSHVKKIRELRKLEHLSLENIRSEVNDETMEEIARSCSNLKSLNISHLDRLTDHSFEQISQLRSLEKLEMMGLTRVTNDSISGLFTLKELRCQDSRGIGNIGFIRLIKWAQDLSELWVDGALITEDFLLEVNDAMEYRTSKVKLHLHLHSDAEDWEQPRNLSPLLLLSYTW</sequence>
<dbReference type="SMART" id="SM00367">
    <property type="entry name" value="LRR_CC"/>
    <property type="match status" value="2"/>
</dbReference>
<dbReference type="Pfam" id="PF00646">
    <property type="entry name" value="F-box"/>
    <property type="match status" value="1"/>
</dbReference>
<dbReference type="RefSeq" id="XP_011299084.1">
    <property type="nucleotide sequence ID" value="XM_011300782.1"/>
</dbReference>
<protein>
    <submittedName>
        <fullName evidence="4">F-box/LRR-repeat protein 20</fullName>
    </submittedName>
</protein>
<accession>A0A9R1TWH7</accession>